<organism>
    <name type="scientific">Serpula lacrymans var. lacrymans (strain S7.9)</name>
    <name type="common">Dry rot fungus</name>
    <dbReference type="NCBI Taxonomy" id="578457"/>
    <lineage>
        <taxon>Eukaryota</taxon>
        <taxon>Fungi</taxon>
        <taxon>Dikarya</taxon>
        <taxon>Basidiomycota</taxon>
        <taxon>Agaricomycotina</taxon>
        <taxon>Agaricomycetes</taxon>
        <taxon>Agaricomycetidae</taxon>
        <taxon>Boletales</taxon>
        <taxon>Coniophorineae</taxon>
        <taxon>Serpulaceae</taxon>
        <taxon>Serpula</taxon>
    </lineage>
</organism>
<dbReference type="Proteomes" id="UP000008064">
    <property type="component" value="Unassembled WGS sequence"/>
</dbReference>
<dbReference type="InterPro" id="IPR015655">
    <property type="entry name" value="PP2C"/>
</dbReference>
<dbReference type="GeneID" id="18814863"/>
<evidence type="ECO:0000313" key="2">
    <source>
        <dbReference type="EMBL" id="EGO25722.1"/>
    </source>
</evidence>
<dbReference type="PROSITE" id="PS51746">
    <property type="entry name" value="PPM_2"/>
    <property type="match status" value="1"/>
</dbReference>
<dbReference type="AlphaFoldDB" id="F8NTQ1"/>
<reference evidence="2" key="1">
    <citation type="submission" date="2011-04" db="EMBL/GenBank/DDBJ databases">
        <title>Evolution of plant cell wall degrading machinery underlies the functional diversity of forest fungi.</title>
        <authorList>
            <consortium name="US DOE Joint Genome Institute (JGI-PGF)"/>
            <person name="Eastwood D.C."/>
            <person name="Floudas D."/>
            <person name="Binder M."/>
            <person name="Majcherczyk A."/>
            <person name="Schneider P."/>
            <person name="Aerts A."/>
            <person name="Asiegbu F.O."/>
            <person name="Baker S.E."/>
            <person name="Barry K."/>
            <person name="Bendiksby M."/>
            <person name="Blumentritt M."/>
            <person name="Coutinho P.M."/>
            <person name="Cullen D."/>
            <person name="Cullen D."/>
            <person name="Gathman A."/>
            <person name="Goodell B."/>
            <person name="Henrissat B."/>
            <person name="Ihrmark K."/>
            <person name="Kauserud H."/>
            <person name="Kohler A."/>
            <person name="LaButti K."/>
            <person name="Lapidus A."/>
            <person name="Lavin J.L."/>
            <person name="Lee Y.-H."/>
            <person name="Lindquist E."/>
            <person name="Lilly W."/>
            <person name="Lucas S."/>
            <person name="Morin E."/>
            <person name="Murat C."/>
            <person name="Oguiza J.A."/>
            <person name="Park J."/>
            <person name="Pisabarro A.G."/>
            <person name="Riley R."/>
            <person name="Rosling A."/>
            <person name="Salamov A."/>
            <person name="Schmidt O."/>
            <person name="Schmutz J."/>
            <person name="Skrede I."/>
            <person name="Stenlid J."/>
            <person name="Wiebenga A."/>
            <person name="Xie X."/>
            <person name="Kues U."/>
            <person name="Hibbett D.S."/>
            <person name="Hoffmeister D."/>
            <person name="Hogberg N."/>
            <person name="Martin F."/>
            <person name="Grigoriev I.V."/>
            <person name="Watkinson S.C."/>
        </authorList>
    </citation>
    <scope>NUCLEOTIDE SEQUENCE</scope>
    <source>
        <strain evidence="2">S7.9</strain>
    </source>
</reference>
<protein>
    <recommendedName>
        <fullName evidence="1">PPM-type phosphatase domain-containing protein</fullName>
    </recommendedName>
</protein>
<dbReference type="InterPro" id="IPR001932">
    <property type="entry name" value="PPM-type_phosphatase-like_dom"/>
</dbReference>
<proteinExistence type="predicted"/>
<name>F8NTQ1_SERL9</name>
<dbReference type="CDD" id="cd00143">
    <property type="entry name" value="PP2Cc"/>
    <property type="match status" value="1"/>
</dbReference>
<dbReference type="PANTHER" id="PTHR13832:SF792">
    <property type="entry name" value="GM14286P"/>
    <property type="match status" value="1"/>
</dbReference>
<dbReference type="EMBL" id="GL945433">
    <property type="protein sequence ID" value="EGO25722.1"/>
    <property type="molecule type" value="Genomic_DNA"/>
</dbReference>
<dbReference type="OrthoDB" id="420076at2759"/>
<dbReference type="Gene3D" id="3.60.40.10">
    <property type="entry name" value="PPM-type phosphatase domain"/>
    <property type="match status" value="1"/>
</dbReference>
<dbReference type="SUPFAM" id="SSF81606">
    <property type="entry name" value="PP2C-like"/>
    <property type="match status" value="1"/>
</dbReference>
<dbReference type="GO" id="GO:0004722">
    <property type="term" value="F:protein serine/threonine phosphatase activity"/>
    <property type="evidence" value="ECO:0007669"/>
    <property type="project" value="InterPro"/>
</dbReference>
<dbReference type="KEGG" id="sla:SERLADRAFT_437447"/>
<feature type="domain" description="PPM-type phosphatase" evidence="1">
    <location>
        <begin position="83"/>
        <end position="432"/>
    </location>
</feature>
<gene>
    <name evidence="2" type="ORF">SERLADRAFT_437447</name>
</gene>
<dbReference type="Pfam" id="PF00481">
    <property type="entry name" value="PP2C"/>
    <property type="match status" value="1"/>
</dbReference>
<dbReference type="RefSeq" id="XP_007317844.1">
    <property type="nucleotide sequence ID" value="XM_007317782.1"/>
</dbReference>
<dbReference type="PANTHER" id="PTHR13832">
    <property type="entry name" value="PROTEIN PHOSPHATASE 2C"/>
    <property type="match status" value="1"/>
</dbReference>
<accession>F8NTQ1</accession>
<evidence type="ECO:0000259" key="1">
    <source>
        <dbReference type="PROSITE" id="PS51746"/>
    </source>
</evidence>
<dbReference type="InterPro" id="IPR036457">
    <property type="entry name" value="PPM-type-like_dom_sf"/>
</dbReference>
<dbReference type="SMART" id="SM00332">
    <property type="entry name" value="PP2Cc"/>
    <property type="match status" value="1"/>
</dbReference>
<sequence length="433" mass="49361">MPPIIYNVVSLPAATSSDNLNALEEVKDFLTTDLGRGGSERWTYRLLPEHSLNSEIERISTPQSHRSVDSVTFQPCTTYTARSQDRYSIEEWDLPGGNWLFTAIYDGHCGHDTVTYAQRRLPSMVRMSLQALLKSASSSSLRPELVSRTLYDTIRHLDDSIRSDLFDLFPPDKLERMSDSQIKQHILNNGAAWAEISPMCTQGSTVLITLTDPSRKNLWVANLGDSQAVLGTRRSPGKWTPVVINASHNGNNPSERQRIMREHPGEPYSISEERVVGYLAPTRAVGDTWLKIPAAYSRRLFTKYCPEWMSPRQVHEFANRILTPPYVSDIPEVYHHTLNVSNPIEDYFLILCSDGLQDLYDGVDMHFNDRQMVDRWVKIVGQAIDSRETRNLALRLLRDGIGGDNVQLVSRNLTLEIEEKWMDDVTILIQRFR</sequence>
<dbReference type="HOGENOM" id="CLU_020130_0_0_1"/>